<sequence>MMIPGLRPDPSASTFLVVDGARLLPGDVILRPARQVLKVTPEGVAIGSGEPEHFAPGQRVAVYRSRLPMLFTSCESCGSPPGEPCNPLWCAWLVDVEEESRSDLRLRLHFRIWRRFRFTMLTAPELCASCYAPAVVGYVADGYLCQGACADHLRHLVFVLFTDRAGTRRVRLPFGLLATVADRDLARRFRRLRRNPWARLRLGLVEGLLRLRAAVAVPPSEFEEDEEE</sequence>
<accession>A0A8J3SUV6</accession>
<dbReference type="EMBL" id="BOOK01000006">
    <property type="protein sequence ID" value="GIH99175.1"/>
    <property type="molecule type" value="Genomic_DNA"/>
</dbReference>
<evidence type="ECO:0000313" key="2">
    <source>
        <dbReference type="Proteomes" id="UP000634476"/>
    </source>
</evidence>
<organism evidence="1 2">
    <name type="scientific">Planobispora takensis</name>
    <dbReference type="NCBI Taxonomy" id="1367882"/>
    <lineage>
        <taxon>Bacteria</taxon>
        <taxon>Bacillati</taxon>
        <taxon>Actinomycetota</taxon>
        <taxon>Actinomycetes</taxon>
        <taxon>Streptosporangiales</taxon>
        <taxon>Streptosporangiaceae</taxon>
        <taxon>Planobispora</taxon>
    </lineage>
</organism>
<proteinExistence type="predicted"/>
<gene>
    <name evidence="1" type="ORF">Pta02_11840</name>
</gene>
<reference evidence="1" key="1">
    <citation type="submission" date="2021-01" db="EMBL/GenBank/DDBJ databases">
        <title>Whole genome shotgun sequence of Planobispora takensis NBRC 109077.</title>
        <authorList>
            <person name="Komaki H."/>
            <person name="Tamura T."/>
        </authorList>
    </citation>
    <scope>NUCLEOTIDE SEQUENCE</scope>
    <source>
        <strain evidence="1">NBRC 109077</strain>
    </source>
</reference>
<dbReference type="RefSeq" id="WP_203873651.1">
    <property type="nucleotide sequence ID" value="NZ_BOOK01000006.1"/>
</dbReference>
<dbReference type="AlphaFoldDB" id="A0A8J3SUV6"/>
<protein>
    <submittedName>
        <fullName evidence="1">Uncharacterized protein</fullName>
    </submittedName>
</protein>
<evidence type="ECO:0000313" key="1">
    <source>
        <dbReference type="EMBL" id="GIH99175.1"/>
    </source>
</evidence>
<dbReference type="Proteomes" id="UP000634476">
    <property type="component" value="Unassembled WGS sequence"/>
</dbReference>
<name>A0A8J3SUV6_9ACTN</name>
<keyword evidence="2" id="KW-1185">Reference proteome</keyword>
<comment type="caution">
    <text evidence="1">The sequence shown here is derived from an EMBL/GenBank/DDBJ whole genome shotgun (WGS) entry which is preliminary data.</text>
</comment>